<accession>A0ABX6APM1</accession>
<gene>
    <name evidence="1" type="ORF">CP972_00480</name>
</gene>
<dbReference type="GeneID" id="95533105"/>
<protein>
    <submittedName>
        <fullName evidence="1">Uncharacterized protein</fullName>
    </submittedName>
</protein>
<name>A0ABX6APM1_9ACTN</name>
<dbReference type="Proteomes" id="UP000326041">
    <property type="component" value="Chromosome"/>
</dbReference>
<dbReference type="RefSeq" id="WP_055605638.1">
    <property type="nucleotide sequence ID" value="NZ_CP023697.1"/>
</dbReference>
<dbReference type="EMBL" id="CP023697">
    <property type="protein sequence ID" value="QEV04469.1"/>
    <property type="molecule type" value="Genomic_DNA"/>
</dbReference>
<evidence type="ECO:0000313" key="1">
    <source>
        <dbReference type="EMBL" id="QEV04469.1"/>
    </source>
</evidence>
<reference evidence="1 2" key="1">
    <citation type="submission" date="2017-09" db="EMBL/GenBank/DDBJ databases">
        <authorList>
            <person name="Lee N."/>
            <person name="Cho B.-K."/>
        </authorList>
    </citation>
    <scope>NUCLEOTIDE SEQUENCE [LARGE SCALE GENOMIC DNA]</scope>
    <source>
        <strain evidence="1 2">ATCC 13879</strain>
    </source>
</reference>
<organism evidence="1 2">
    <name type="scientific">Streptomyces prasinus</name>
    <dbReference type="NCBI Taxonomy" id="67345"/>
    <lineage>
        <taxon>Bacteria</taxon>
        <taxon>Bacillati</taxon>
        <taxon>Actinomycetota</taxon>
        <taxon>Actinomycetes</taxon>
        <taxon>Kitasatosporales</taxon>
        <taxon>Streptomycetaceae</taxon>
        <taxon>Streptomyces</taxon>
    </lineage>
</organism>
<sequence length="122" mass="13819">MSLGEITTTDLNSWQHRVVKELLALVDSGLKAQRHPLDWTVTSSGHLRGVVGKADRLSENDRRAVFQEWVRVPDAEPLRESRRFEGGTWITATFKRSTNRGDVKGFIQIEFDAPEDQDGGRD</sequence>
<keyword evidence="2" id="KW-1185">Reference proteome</keyword>
<proteinExistence type="predicted"/>
<evidence type="ECO:0000313" key="2">
    <source>
        <dbReference type="Proteomes" id="UP000326041"/>
    </source>
</evidence>